<dbReference type="SUPFAM" id="SSF52540">
    <property type="entry name" value="P-loop containing nucleoside triphosphate hydrolases"/>
    <property type="match status" value="1"/>
</dbReference>
<dbReference type="PANTHER" id="PTHR43394:SF1">
    <property type="entry name" value="ATP-BINDING CASSETTE SUB-FAMILY B MEMBER 10, MITOCHONDRIAL"/>
    <property type="match status" value="1"/>
</dbReference>
<dbReference type="PANTHER" id="PTHR43394">
    <property type="entry name" value="ATP-DEPENDENT PERMEASE MDL1, MITOCHONDRIAL"/>
    <property type="match status" value="1"/>
</dbReference>
<dbReference type="Proteomes" id="UP000030853">
    <property type="component" value="Unassembled WGS sequence"/>
</dbReference>
<dbReference type="Pfam" id="PF00005">
    <property type="entry name" value="ABC_tran"/>
    <property type="match status" value="1"/>
</dbReference>
<reference evidence="3 4" key="1">
    <citation type="submission" date="2014-11" db="EMBL/GenBank/DDBJ databases">
        <title>Genome sequencing of Pantoea rodasii ND03.</title>
        <authorList>
            <person name="Muhamad Yunos N.Y."/>
            <person name="Chan K.-G."/>
        </authorList>
    </citation>
    <scope>NUCLEOTIDE SEQUENCE [LARGE SCALE GENOMIC DNA]</scope>
    <source>
        <strain evidence="3 4">ND03</strain>
    </source>
</reference>
<proteinExistence type="predicted"/>
<evidence type="ECO:0000259" key="2">
    <source>
        <dbReference type="Pfam" id="PF00005"/>
    </source>
</evidence>
<comment type="caution">
    <text evidence="3">The sequence shown here is derived from an EMBL/GenBank/DDBJ whole genome shotgun (WGS) entry which is preliminary data.</text>
</comment>
<dbReference type="AlphaFoldDB" id="A0A0B1R3H4"/>
<dbReference type="GO" id="GO:0015421">
    <property type="term" value="F:ABC-type oligopeptide transporter activity"/>
    <property type="evidence" value="ECO:0007669"/>
    <property type="project" value="TreeGrafter"/>
</dbReference>
<evidence type="ECO:0000313" key="3">
    <source>
        <dbReference type="EMBL" id="KHJ67598.1"/>
    </source>
</evidence>
<protein>
    <recommendedName>
        <fullName evidence="2">ABC transporter domain-containing protein</fullName>
    </recommendedName>
</protein>
<dbReference type="GO" id="GO:0016887">
    <property type="term" value="F:ATP hydrolysis activity"/>
    <property type="evidence" value="ECO:0007669"/>
    <property type="project" value="InterPro"/>
</dbReference>
<gene>
    <name evidence="3" type="ORF">QU24_13500</name>
</gene>
<evidence type="ECO:0000313" key="4">
    <source>
        <dbReference type="Proteomes" id="UP000030853"/>
    </source>
</evidence>
<dbReference type="GO" id="GO:0005524">
    <property type="term" value="F:ATP binding"/>
    <property type="evidence" value="ECO:0007669"/>
    <property type="project" value="InterPro"/>
</dbReference>
<dbReference type="InterPro" id="IPR027417">
    <property type="entry name" value="P-loop_NTPase"/>
</dbReference>
<feature type="domain" description="ABC transporter" evidence="2">
    <location>
        <begin position="6"/>
        <end position="35"/>
    </location>
</feature>
<dbReference type="Gene3D" id="3.40.50.300">
    <property type="entry name" value="P-loop containing nucleotide triphosphate hydrolases"/>
    <property type="match status" value="1"/>
</dbReference>
<dbReference type="EMBL" id="JTJJ01000045">
    <property type="protein sequence ID" value="KHJ67598.1"/>
    <property type="molecule type" value="Genomic_DNA"/>
</dbReference>
<evidence type="ECO:0000256" key="1">
    <source>
        <dbReference type="SAM" id="MobiDB-lite"/>
    </source>
</evidence>
<organism evidence="3 4">
    <name type="scientific">Pantoea rodasii</name>
    <dbReference type="NCBI Taxonomy" id="1076549"/>
    <lineage>
        <taxon>Bacteria</taxon>
        <taxon>Pseudomonadati</taxon>
        <taxon>Pseudomonadota</taxon>
        <taxon>Gammaproteobacteria</taxon>
        <taxon>Enterobacterales</taxon>
        <taxon>Erwiniaceae</taxon>
        <taxon>Pantoea</taxon>
    </lineage>
</organism>
<dbReference type="InterPro" id="IPR039421">
    <property type="entry name" value="Type_1_exporter"/>
</dbReference>
<accession>A0A0B1R3H4</accession>
<sequence length="106" mass="11477">MEGGVGLSGGQRQSLLLARMLLRDPNIILLDEPTAALDDHTEKEFIERLGAWLNGRTLIVATHRAAILALVDRVLVLKDGQLVMDSPKENALPPPRAGGNPPEVRP</sequence>
<name>A0A0B1R3H4_9GAMM</name>
<dbReference type="InterPro" id="IPR003439">
    <property type="entry name" value="ABC_transporter-like_ATP-bd"/>
</dbReference>
<feature type="region of interest" description="Disordered" evidence="1">
    <location>
        <begin position="85"/>
        <end position="106"/>
    </location>
</feature>